<dbReference type="PROSITE" id="PS50929">
    <property type="entry name" value="ABC_TM1F"/>
    <property type="match status" value="1"/>
</dbReference>
<dbReference type="RefSeq" id="WP_347301542.1">
    <property type="nucleotide sequence ID" value="NZ_CP142435.1"/>
</dbReference>
<reference evidence="10" key="1">
    <citation type="submission" date="2023-12" db="EMBL/GenBank/DDBJ databases">
        <title>Dolosigranulum savutii sp. nov. isolated from human upper respiratory samples collected in Botswana.</title>
        <authorList>
            <person name="Kelly M.S."/>
        </authorList>
    </citation>
    <scope>NUCLEOTIDE SEQUENCE</scope>
    <source>
        <strain evidence="10">MSK294</strain>
    </source>
</reference>
<dbReference type="Gene3D" id="1.20.1560.10">
    <property type="entry name" value="ABC transporter type 1, transmembrane domain"/>
    <property type="match status" value="1"/>
</dbReference>
<proteinExistence type="predicted"/>
<evidence type="ECO:0000256" key="6">
    <source>
        <dbReference type="ARBA" id="ARBA00023136"/>
    </source>
</evidence>
<feature type="domain" description="ABC transporter" evidence="8">
    <location>
        <begin position="336"/>
        <end position="548"/>
    </location>
</feature>
<dbReference type="CDD" id="cd03228">
    <property type="entry name" value="ABCC_MRP_Like"/>
    <property type="match status" value="1"/>
</dbReference>
<dbReference type="SUPFAM" id="SSF52540">
    <property type="entry name" value="P-loop containing nucleoside triphosphate hydrolases"/>
    <property type="match status" value="1"/>
</dbReference>
<gene>
    <name evidence="10" type="ORF">VUQ06_02060</name>
</gene>
<dbReference type="PROSITE" id="PS50893">
    <property type="entry name" value="ABC_TRANSPORTER_2"/>
    <property type="match status" value="1"/>
</dbReference>
<dbReference type="KEGG" id="dst:VUQ06_02060"/>
<dbReference type="AlphaFoldDB" id="A0AB74TTC1"/>
<evidence type="ECO:0000256" key="4">
    <source>
        <dbReference type="ARBA" id="ARBA00022840"/>
    </source>
</evidence>
<feature type="transmembrane region" description="Helical" evidence="7">
    <location>
        <begin position="54"/>
        <end position="74"/>
    </location>
</feature>
<dbReference type="SMART" id="SM00382">
    <property type="entry name" value="AAA"/>
    <property type="match status" value="1"/>
</dbReference>
<dbReference type="InterPro" id="IPR036640">
    <property type="entry name" value="ABC1_TM_sf"/>
</dbReference>
<dbReference type="EMBL" id="CP142435">
    <property type="protein sequence ID" value="XBC50022.1"/>
    <property type="molecule type" value="Genomic_DNA"/>
</dbReference>
<dbReference type="GO" id="GO:0005524">
    <property type="term" value="F:ATP binding"/>
    <property type="evidence" value="ECO:0007669"/>
    <property type="project" value="UniProtKB-KW"/>
</dbReference>
<keyword evidence="5 7" id="KW-1133">Transmembrane helix</keyword>
<dbReference type="GO" id="GO:0005886">
    <property type="term" value="C:plasma membrane"/>
    <property type="evidence" value="ECO:0007669"/>
    <property type="project" value="UniProtKB-SubCell"/>
</dbReference>
<dbReference type="Gene3D" id="3.40.50.300">
    <property type="entry name" value="P-loop containing nucleotide triphosphate hydrolases"/>
    <property type="match status" value="1"/>
</dbReference>
<dbReference type="InterPro" id="IPR027417">
    <property type="entry name" value="P-loop_NTPase"/>
</dbReference>
<dbReference type="InterPro" id="IPR011527">
    <property type="entry name" value="ABC1_TM_dom"/>
</dbReference>
<feature type="transmembrane region" description="Helical" evidence="7">
    <location>
        <begin position="20"/>
        <end position="39"/>
    </location>
</feature>
<evidence type="ECO:0000256" key="3">
    <source>
        <dbReference type="ARBA" id="ARBA00022741"/>
    </source>
</evidence>
<evidence type="ECO:0000256" key="5">
    <source>
        <dbReference type="ARBA" id="ARBA00022989"/>
    </source>
</evidence>
<evidence type="ECO:0000256" key="2">
    <source>
        <dbReference type="ARBA" id="ARBA00022692"/>
    </source>
</evidence>
<protein>
    <submittedName>
        <fullName evidence="10">ABC transporter ATP-binding protein</fullName>
    </submittedName>
</protein>
<dbReference type="Pfam" id="PF00664">
    <property type="entry name" value="ABC_membrane"/>
    <property type="match status" value="1"/>
</dbReference>
<dbReference type="InterPro" id="IPR039421">
    <property type="entry name" value="Type_1_exporter"/>
</dbReference>
<keyword evidence="4 10" id="KW-0067">ATP-binding</keyword>
<keyword evidence="6 7" id="KW-0472">Membrane</keyword>
<evidence type="ECO:0000256" key="1">
    <source>
        <dbReference type="ARBA" id="ARBA00004651"/>
    </source>
</evidence>
<keyword evidence="2 7" id="KW-0812">Transmembrane</keyword>
<sequence length="548" mass="60599">MVSFRFAMKQLRKYWGRTVLALICSLIGAIGFVVASLLLTELLNSLIEGSFDRFWVISLLDILSWFVVVGAGYFGELLSESAVQSAIEDIRLDILNQMSTLNYESFHNKQSLNYSTALLTDLKVVEERTLQKFFGLADSIMMLIASSAALVYLHYSLLLTVIVLLIVMMVIPNFFSEQMSQAAENVATSEEEMASQAGHWIGGFDTLNDFNKKSLIVNNVRQFVDSVKTNKIKDTKIQAIVGAVMGVMSTLSQLSTVFVSGYLSLLNIVPIGSVLSTGNLAGMVFQQVQSLSTQVAQFRSSEKVVDKLQQSSLAIEGQPINETKDTSIGEDRRFTLATNGLSYTFPGGNVLHYPDMTLAGDKNIAIAGDSGVGKSVFFNILIRDYQNYSGSIQLNGVELLNIPEREIKDIIGHVRQKTYIFNKSLKDNITLCDDTISAERLQRAIDKSGLRGLVNRLSAKEDTIIGEKAVKLSGGQEQRISIARALIHDYPIILFDEVTANLDRTTAQAIEQEISHIDNGLKISVSHHLNAENEALYDEVIMFDRSNT</sequence>
<evidence type="ECO:0000259" key="9">
    <source>
        <dbReference type="PROSITE" id="PS50929"/>
    </source>
</evidence>
<dbReference type="PANTHER" id="PTHR43394:SF1">
    <property type="entry name" value="ATP-BINDING CASSETTE SUB-FAMILY B MEMBER 10, MITOCHONDRIAL"/>
    <property type="match status" value="1"/>
</dbReference>
<feature type="transmembrane region" description="Helical" evidence="7">
    <location>
        <begin position="157"/>
        <end position="175"/>
    </location>
</feature>
<evidence type="ECO:0000313" key="10">
    <source>
        <dbReference type="EMBL" id="XBC50022.1"/>
    </source>
</evidence>
<keyword evidence="3" id="KW-0547">Nucleotide-binding</keyword>
<dbReference type="InterPro" id="IPR003439">
    <property type="entry name" value="ABC_transporter-like_ATP-bd"/>
</dbReference>
<dbReference type="GO" id="GO:0016887">
    <property type="term" value="F:ATP hydrolysis activity"/>
    <property type="evidence" value="ECO:0007669"/>
    <property type="project" value="InterPro"/>
</dbReference>
<dbReference type="SUPFAM" id="SSF90123">
    <property type="entry name" value="ABC transporter transmembrane region"/>
    <property type="match status" value="1"/>
</dbReference>
<dbReference type="InterPro" id="IPR003593">
    <property type="entry name" value="AAA+_ATPase"/>
</dbReference>
<name>A0AB74TTC1_9LACT</name>
<organism evidence="10">
    <name type="scientific">Dolosigranulum savutiense</name>
    <dbReference type="NCBI Taxonomy" id="3110288"/>
    <lineage>
        <taxon>Bacteria</taxon>
        <taxon>Bacillati</taxon>
        <taxon>Bacillota</taxon>
        <taxon>Bacilli</taxon>
        <taxon>Lactobacillales</taxon>
        <taxon>Carnobacteriaceae</taxon>
        <taxon>Dolosigranulum</taxon>
    </lineage>
</organism>
<dbReference type="PANTHER" id="PTHR43394">
    <property type="entry name" value="ATP-DEPENDENT PERMEASE MDL1, MITOCHONDRIAL"/>
    <property type="match status" value="1"/>
</dbReference>
<accession>A0AB74TTC1</accession>
<dbReference type="Pfam" id="PF00005">
    <property type="entry name" value="ABC_tran"/>
    <property type="match status" value="1"/>
</dbReference>
<comment type="subcellular location">
    <subcellularLocation>
        <location evidence="1">Cell membrane</location>
        <topology evidence="1">Multi-pass membrane protein</topology>
    </subcellularLocation>
</comment>
<feature type="domain" description="ABC transmembrane type-1" evidence="9">
    <location>
        <begin position="19"/>
        <end position="300"/>
    </location>
</feature>
<evidence type="ECO:0000259" key="8">
    <source>
        <dbReference type="PROSITE" id="PS50893"/>
    </source>
</evidence>
<evidence type="ECO:0000256" key="7">
    <source>
        <dbReference type="SAM" id="Phobius"/>
    </source>
</evidence>
<dbReference type="GO" id="GO:0015421">
    <property type="term" value="F:ABC-type oligopeptide transporter activity"/>
    <property type="evidence" value="ECO:0007669"/>
    <property type="project" value="TreeGrafter"/>
</dbReference>